<comment type="caution">
    <text evidence="2">The sequence shown here is derived from an EMBL/GenBank/DDBJ whole genome shotgun (WGS) entry which is preliminary data.</text>
</comment>
<dbReference type="Proteomes" id="UP000078046">
    <property type="component" value="Unassembled WGS sequence"/>
</dbReference>
<evidence type="ECO:0000313" key="3">
    <source>
        <dbReference type="Proteomes" id="UP000078046"/>
    </source>
</evidence>
<dbReference type="SUPFAM" id="SSF57184">
    <property type="entry name" value="Growth factor receptor domain"/>
    <property type="match status" value="8"/>
</dbReference>
<dbReference type="InterPro" id="IPR011641">
    <property type="entry name" value="Tyr-kin_ephrin_A/B_rcpt-like"/>
</dbReference>
<dbReference type="PANTHER" id="PTHR47236">
    <property type="entry name" value="GENE, 32742-RELATED-RELATED"/>
    <property type="match status" value="1"/>
</dbReference>
<dbReference type="SMART" id="SM01411">
    <property type="entry name" value="Ephrin_rec_like"/>
    <property type="match status" value="34"/>
</dbReference>
<organism evidence="2 3">
    <name type="scientific">Intoshia linei</name>
    <dbReference type="NCBI Taxonomy" id="1819745"/>
    <lineage>
        <taxon>Eukaryota</taxon>
        <taxon>Metazoa</taxon>
        <taxon>Spiralia</taxon>
        <taxon>Lophotrochozoa</taxon>
        <taxon>Mesozoa</taxon>
        <taxon>Orthonectida</taxon>
        <taxon>Rhopaluridae</taxon>
        <taxon>Intoshia</taxon>
    </lineage>
</organism>
<reference evidence="2 3" key="1">
    <citation type="submission" date="2016-04" db="EMBL/GenBank/DDBJ databases">
        <title>The genome of Intoshia linei affirms orthonectids as highly simplified spiralians.</title>
        <authorList>
            <person name="Mikhailov K.V."/>
            <person name="Slusarev G.S."/>
            <person name="Nikitin M.A."/>
            <person name="Logacheva M.D."/>
            <person name="Penin A."/>
            <person name="Aleoshin V."/>
            <person name="Panchin Y.V."/>
        </authorList>
    </citation>
    <scope>NUCLEOTIDE SEQUENCE [LARGE SCALE GENOMIC DNA]</scope>
    <source>
        <strain evidence="2">Intl2013</strain>
        <tissue evidence="2">Whole animal</tissue>
    </source>
</reference>
<dbReference type="InterPro" id="IPR009030">
    <property type="entry name" value="Growth_fac_rcpt_cys_sf"/>
</dbReference>
<keyword evidence="3" id="KW-1185">Reference proteome</keyword>
<accession>A0A177B7W6</accession>
<name>A0A177B7W6_9BILA</name>
<sequence length="2321" mass="244595">MLKMFTNRGNFYVMSKSNICSPGYYCVEGSSVQVACPTGTYNPFPGITSVDSCQLCDQGYYCPSTGSTKVTNACTEGFYCKEGTSIPTDVCPKGYYCPKGSSVPVECNDGYYTSVTKQILCSSCPIGYYCDNSVNPVSDYTLFECPKVYIYFAGYYCPINTKYAKQFPCPIGFYGLTTKLKSIAECTKCPATFYCGETGISVPSTLCSAGYFCKLGAKTPNPSIDANANICTVGNYCEKGTSTPKKCPLGTFSNVVGLKDVYECLQCTPGKICSITGLTAPDKICGAGYYCSGGSSANLVVCKTGHYCPVGSSICTACPAGKFNKLTGKALLSDCLDCTAGSYCKHAGQSDVSGDCPAGFLCPSGTKDPEKNPCPIGFKCPTGSSVAIFCSAGTFTNTTMNFDCFPCPAGHVCQMSAPSTPIVKSYNPCPKGYYCPVGTGLAPIVCSAGTYSDNEYLFEASQCKPCPPGKYCSDTVPINPTGDCLAGYYCVKGATKSSTTTSIDCTKTESIGMCPIGHYCPAGSSAPSKCSSGTYQDLIKQTSCKPCPAGKACLIGTKLVSEFIECPIGHYCPIGTRYGTENPCPVGTYNALKNKGLLTDCIKCTKGNYCEGRGIGAVTGLCNAGYFCTLGATIQNPTDGTTGNICPTGYYCVQGSFEPKICDPGKYCAVNGLSAVTGSCASGYYCTNGAKSIKPTDGATGNICPVGKYCPEGSSIGTNCGIGTYQDMTGQSTVQSCKKCDAGYYCNSLGQSTTTGKCKEGYYCSLGSKIENSFICPIHHMCPLGSAIPIHCVKGEYQPTTGQKACVHCLAGKYCPGVITLVDFKIIDCPTGYYCPDSSHLPTPCPISTFGSSKNLKAKTDCSECTGGYACDEEGLSAPRVKCAAGYFCKKLADHITPTKDANANICPIGYYCVEGTTNPTKCPVGTYGPKTGLISLVSCSQCTGGYFCDVAGLDKAIKLCPKGYYCPSGAKIGTQFTCKAGHYCVEGSSDPTHCPLGTYSALTGNDNILKCIDCDAGKYCDSYGLIGPTGSCNSGYYCPTKSISPTQSICKIGMYCIVGSSAGTKCADGTFTSTIGQSVCFDCPAGYQCKSLSIIEGNEASTKSICPTGHYCPSKTGLTALECPEGTYNPLTGQSALNHCLPCLPGKYCTGTGLSSPTGNCDAGYYCTSSMSISKPVTVASSCKFGGKCRAGYYCPAASINELPCLAGTYSANPGSVSCTTCPAGTYCLISTVTPIICPAGYYCPIGTKTDKENPCPSGTFNSKTSSKTISDCIMCTAGFYCENVGRSAVTGPCGAGYYCETGSISKFPTNKHCTSGYFCPTQSSTKLICTAGKYCDINKLSIPSGDCSAGFYCNTGSESPYQNDCSISHYCIAGTSVPQKCPKGTFSDVTKLKAVDECTPCSPGYYCATEGLKNPTDKCKKGYYCTSKSSVSDPVDGVTGNICPKGYFCPLGSSAPIICQNGFYQNSLGQFECIKCPSGTFCTEYNGPISTPTIGTTHLCPTGFYCLENTGYSNEHPCPSGTFRKTTGASSSSECTTCTVGKYCQNIGLSDVEGACFEGYECKAGSTSPIPLAGKCSQGYYCPTTSLVPVKCAAGTYMHLTGMGKSTQCISCPAGRYCPIGSKTQDSLPLCKAGYICKTGATIDYPASNMGFSCPIGHYCLSGSIQPIQCKPGTYQDVVGQDKCKSCLIGHMCPVSGVSVPIDCPKGFYCIAGITDEMKPCPTGTYNDLINQSTSIACKTCPPKKYCDGEGLDQPTGDCESGYICASGSTTPKPKVLDLNGNQPCPVGMYCSKSSSVGIKCPIGTIRYNIGARAITDCYPCAAGYFCDTLGLSTLTGSCNKGYFCPSIDKTSTKEPSAYKCPTGHYCPSKSAQPIPCPPGTFQANVQSFQCVPCTEGYYCSESTTTPTKCPPYNYCIKGSSSPKLCEPGTYSLSSDSGLIDATKCKLCVIGKYCINGRITDNCSAGYYCVSKNSSPTPDNVKLPIIGSSCPFGYYCESGTIKPSVCPEGKVINKIGASHIDECDLCPAGKQCLLGVVLPIPCEVGNYCAYNVDMKKCPNSTYLGYTGATSILECKSCPSGYFCSTEGISDYSTYVCPIGSYCPIGTVQPYKCPKGTYRKLTKGKSISDCGMCDVGYYCPVIGASSLTLKCEYGDYCPVRTILPSNCPIGYYCPLTTVKIPCPIGKYCPERSESPIACPIGHYCQSVMDLKLDVEITNAHLILLHTPKLCPFGYSFKKIAKQTTLSNSCDPCQSGYYGNHTERLYCNPCKPGVVCPLLANNDDLSVSLESVNSFICPKDRSKVDKELRCKVYIPWSFFLY</sequence>
<dbReference type="PANTHER" id="PTHR47236:SF4">
    <property type="entry name" value="GENE 9195-RELATED"/>
    <property type="match status" value="1"/>
</dbReference>
<dbReference type="Pfam" id="PF07699">
    <property type="entry name" value="Ephrin_rec_like"/>
    <property type="match status" value="1"/>
</dbReference>
<evidence type="ECO:0000259" key="1">
    <source>
        <dbReference type="Pfam" id="PF07699"/>
    </source>
</evidence>
<dbReference type="Gene3D" id="2.10.50.10">
    <property type="entry name" value="Tumor Necrosis Factor Receptor, subunit A, domain 2"/>
    <property type="match status" value="11"/>
</dbReference>
<dbReference type="OrthoDB" id="6104470at2759"/>
<protein>
    <recommendedName>
        <fullName evidence="1">Tyrosine-protein kinase ephrin type A/B receptor-like domain-containing protein</fullName>
    </recommendedName>
</protein>
<feature type="domain" description="Tyrosine-protein kinase ephrin type A/B receptor-like" evidence="1">
    <location>
        <begin position="1448"/>
        <end position="1483"/>
    </location>
</feature>
<evidence type="ECO:0000313" key="2">
    <source>
        <dbReference type="EMBL" id="OAF70388.1"/>
    </source>
</evidence>
<dbReference type="EMBL" id="LWCA01000154">
    <property type="protein sequence ID" value="OAF70388.1"/>
    <property type="molecule type" value="Genomic_DNA"/>
</dbReference>
<proteinExistence type="predicted"/>
<gene>
    <name evidence="2" type="ORF">A3Q56_01860</name>
</gene>